<comment type="caution">
    <text evidence="14">The sequence shown here is derived from an EMBL/GenBank/DDBJ whole genome shotgun (WGS) entry which is preliminary data.</text>
</comment>
<protein>
    <submittedName>
        <fullName evidence="14">HAMP domain-containing protein</fullName>
    </submittedName>
</protein>
<dbReference type="PROSITE" id="PS50192">
    <property type="entry name" value="T_SNARE"/>
    <property type="match status" value="1"/>
</dbReference>
<keyword evidence="15" id="KW-1185">Reference proteome</keyword>
<evidence type="ECO:0000259" key="11">
    <source>
        <dbReference type="PROSITE" id="PS50111"/>
    </source>
</evidence>
<evidence type="ECO:0000259" key="13">
    <source>
        <dbReference type="PROSITE" id="PS50885"/>
    </source>
</evidence>
<evidence type="ECO:0000256" key="4">
    <source>
        <dbReference type="ARBA" id="ARBA00022692"/>
    </source>
</evidence>
<dbReference type="InterPro" id="IPR004090">
    <property type="entry name" value="Chemotax_Me-accpt_rcpt"/>
</dbReference>
<keyword evidence="5 10" id="KW-1133">Transmembrane helix</keyword>
<evidence type="ECO:0000256" key="6">
    <source>
        <dbReference type="ARBA" id="ARBA00023136"/>
    </source>
</evidence>
<dbReference type="Proteomes" id="UP000584642">
    <property type="component" value="Unassembled WGS sequence"/>
</dbReference>
<evidence type="ECO:0000259" key="12">
    <source>
        <dbReference type="PROSITE" id="PS50192"/>
    </source>
</evidence>
<keyword evidence="2" id="KW-1003">Cell membrane</keyword>
<evidence type="ECO:0000256" key="7">
    <source>
        <dbReference type="ARBA" id="ARBA00023224"/>
    </source>
</evidence>
<keyword evidence="4 10" id="KW-0812">Transmembrane</keyword>
<dbReference type="PANTHER" id="PTHR32089:SF112">
    <property type="entry name" value="LYSOZYME-LIKE PROTEIN-RELATED"/>
    <property type="match status" value="1"/>
</dbReference>
<comment type="subcellular location">
    <subcellularLocation>
        <location evidence="1">Cell inner membrane</location>
        <topology evidence="1">Multi-pass membrane protein</topology>
    </subcellularLocation>
</comment>
<evidence type="ECO:0000313" key="14">
    <source>
        <dbReference type="EMBL" id="NYZ19738.1"/>
    </source>
</evidence>
<dbReference type="Pfam" id="PF17200">
    <property type="entry name" value="sCache_2"/>
    <property type="match status" value="1"/>
</dbReference>
<proteinExistence type="inferred from homology"/>
<keyword evidence="7 9" id="KW-0807">Transducer</keyword>
<name>A0ABX2T662_9PROT</name>
<dbReference type="InterPro" id="IPR003660">
    <property type="entry name" value="HAMP_dom"/>
</dbReference>
<evidence type="ECO:0000256" key="8">
    <source>
        <dbReference type="ARBA" id="ARBA00029447"/>
    </source>
</evidence>
<feature type="domain" description="T-SNARE coiled-coil homology" evidence="12">
    <location>
        <begin position="451"/>
        <end position="513"/>
    </location>
</feature>
<dbReference type="SUPFAM" id="SSF58104">
    <property type="entry name" value="Methyl-accepting chemotaxis protein (MCP) signaling domain"/>
    <property type="match status" value="1"/>
</dbReference>
<accession>A0ABX2T662</accession>
<evidence type="ECO:0000256" key="9">
    <source>
        <dbReference type="PROSITE-ProRule" id="PRU00284"/>
    </source>
</evidence>
<organism evidence="14 15">
    <name type="scientific">Azospirillum oleiclasticum</name>
    <dbReference type="NCBI Taxonomy" id="2735135"/>
    <lineage>
        <taxon>Bacteria</taxon>
        <taxon>Pseudomonadati</taxon>
        <taxon>Pseudomonadota</taxon>
        <taxon>Alphaproteobacteria</taxon>
        <taxon>Rhodospirillales</taxon>
        <taxon>Azospirillaceae</taxon>
        <taxon>Azospirillum</taxon>
    </lineage>
</organism>
<dbReference type="Gene3D" id="3.30.450.20">
    <property type="entry name" value="PAS domain"/>
    <property type="match status" value="1"/>
</dbReference>
<evidence type="ECO:0000256" key="1">
    <source>
        <dbReference type="ARBA" id="ARBA00004429"/>
    </source>
</evidence>
<dbReference type="SMART" id="SM00304">
    <property type="entry name" value="HAMP"/>
    <property type="match status" value="1"/>
</dbReference>
<evidence type="ECO:0000256" key="10">
    <source>
        <dbReference type="SAM" id="Phobius"/>
    </source>
</evidence>
<sequence length="555" mass="58507">MTLRVRLALLVGMAVLAVAVTGALSARMMHGQLVEDRMSQLRSIVEGAGGIAAKLQKEVDAGKMTREAAVAEFGRVIGGFVYGENDYIFAYDRNGVTVAHPNPKIMGTSRLEVATNGRYLVREMFEGAKATGESVIHYDYPRPGTTVPAPKMSFTKMFPGLDLLIGTGVYIDDIDRRFATIAWTLAATVLGLAVAAAVVAVFVGRSISRPLASLEARMHRLAEGHLDGEIEEAARRDEIGSMGRAVQVFQRNAQAKQRLESEQAETVRRTEEERRATLRRLAETFEGSVGSVVRTVSEQAAAMESQARSMVGAADLTNEQATAVASATARTSANVQEVASASEELTATIAEIGRQVNESGRISGEAVSLAQNADGKVAGLADAVQRIGTVVELINNIASQTNLLALNATIEAARAGEAGKGFAVVASEVKTLATQTAKATEEIASQVTAIQTATGDAVNEIRAVVQVIERVNGIASGIAAAVEQQGAATAEISRNVQQAARGAQDVSVRITSVNDAAGESGRAAREILDHAQHLGGHAETLNREVTSFLRTVHAA</sequence>
<keyword evidence="3" id="KW-0997">Cell inner membrane</keyword>
<dbReference type="PROSITE" id="PS50885">
    <property type="entry name" value="HAMP"/>
    <property type="match status" value="1"/>
</dbReference>
<dbReference type="PROSITE" id="PS50111">
    <property type="entry name" value="CHEMOTAXIS_TRANSDUC_2"/>
    <property type="match status" value="1"/>
</dbReference>
<feature type="transmembrane region" description="Helical" evidence="10">
    <location>
        <begin position="181"/>
        <end position="203"/>
    </location>
</feature>
<dbReference type="SMART" id="SM01049">
    <property type="entry name" value="Cache_2"/>
    <property type="match status" value="1"/>
</dbReference>
<dbReference type="PANTHER" id="PTHR32089">
    <property type="entry name" value="METHYL-ACCEPTING CHEMOTAXIS PROTEIN MCPB"/>
    <property type="match status" value="1"/>
</dbReference>
<evidence type="ECO:0000256" key="5">
    <source>
        <dbReference type="ARBA" id="ARBA00022989"/>
    </source>
</evidence>
<evidence type="ECO:0000256" key="2">
    <source>
        <dbReference type="ARBA" id="ARBA00022475"/>
    </source>
</evidence>
<comment type="similarity">
    <text evidence="8">Belongs to the methyl-accepting chemotaxis (MCP) protein family.</text>
</comment>
<dbReference type="SMART" id="SM00283">
    <property type="entry name" value="MA"/>
    <property type="match status" value="1"/>
</dbReference>
<feature type="domain" description="Methyl-accepting transducer" evidence="11">
    <location>
        <begin position="299"/>
        <end position="535"/>
    </location>
</feature>
<dbReference type="InterPro" id="IPR004089">
    <property type="entry name" value="MCPsignal_dom"/>
</dbReference>
<dbReference type="InterPro" id="IPR000727">
    <property type="entry name" value="T_SNARE_dom"/>
</dbReference>
<dbReference type="Pfam" id="PF00015">
    <property type="entry name" value="MCPsignal"/>
    <property type="match status" value="1"/>
</dbReference>
<feature type="domain" description="HAMP" evidence="13">
    <location>
        <begin position="205"/>
        <end position="258"/>
    </location>
</feature>
<dbReference type="Pfam" id="PF00672">
    <property type="entry name" value="HAMP"/>
    <property type="match status" value="1"/>
</dbReference>
<reference evidence="14 15" key="1">
    <citation type="submission" date="2020-05" db="EMBL/GenBank/DDBJ databases">
        <title>Azospirillum oleiclasticum sp. nov, a nitrogen-fixing and heavy crude oil-emulsifying bacterium isolated from the crude oil of Yumen Oilfield.</title>
        <authorList>
            <person name="Wu D."/>
            <person name="Cai M."/>
            <person name="Zhang X."/>
        </authorList>
    </citation>
    <scope>NUCLEOTIDE SEQUENCE [LARGE SCALE GENOMIC DNA]</scope>
    <source>
        <strain evidence="14 15">ROY-1-1-2</strain>
    </source>
</reference>
<gene>
    <name evidence="14" type="ORF">HND93_08445</name>
</gene>
<evidence type="ECO:0000313" key="15">
    <source>
        <dbReference type="Proteomes" id="UP000584642"/>
    </source>
</evidence>
<dbReference type="CDD" id="cd06225">
    <property type="entry name" value="HAMP"/>
    <property type="match status" value="1"/>
</dbReference>
<dbReference type="InterPro" id="IPR033480">
    <property type="entry name" value="sCache_2"/>
</dbReference>
<dbReference type="EMBL" id="JABFDB010000004">
    <property type="protein sequence ID" value="NYZ19738.1"/>
    <property type="molecule type" value="Genomic_DNA"/>
</dbReference>
<dbReference type="PRINTS" id="PR00260">
    <property type="entry name" value="CHEMTRNSDUCR"/>
</dbReference>
<dbReference type="Gene3D" id="1.10.287.950">
    <property type="entry name" value="Methyl-accepting chemotaxis protein"/>
    <property type="match status" value="1"/>
</dbReference>
<evidence type="ECO:0000256" key="3">
    <source>
        <dbReference type="ARBA" id="ARBA00022519"/>
    </source>
</evidence>
<dbReference type="Gene3D" id="6.10.340.10">
    <property type="match status" value="1"/>
</dbReference>
<keyword evidence="6 10" id="KW-0472">Membrane</keyword>